<dbReference type="EMBL" id="CM034391">
    <property type="protein sequence ID" value="KAJ0181238.1"/>
    <property type="molecule type" value="Genomic_DNA"/>
</dbReference>
<comment type="caution">
    <text evidence="1">The sequence shown here is derived from an EMBL/GenBank/DDBJ whole genome shotgun (WGS) entry which is preliminary data.</text>
</comment>
<gene>
    <name evidence="1" type="ORF">K1T71_003323</name>
</gene>
<dbReference type="Proteomes" id="UP000824533">
    <property type="component" value="Linkage Group LG05"/>
</dbReference>
<reference evidence="1 2" key="1">
    <citation type="journal article" date="2021" name="Front. Genet.">
        <title>Chromosome-Level Genome Assembly Reveals Significant Gene Expansion in the Toll and IMD Signaling Pathways of Dendrolimus kikuchii.</title>
        <authorList>
            <person name="Zhou J."/>
            <person name="Wu P."/>
            <person name="Xiong Z."/>
            <person name="Liu N."/>
            <person name="Zhao N."/>
            <person name="Ji M."/>
            <person name="Qiu Y."/>
            <person name="Yang B."/>
        </authorList>
    </citation>
    <scope>NUCLEOTIDE SEQUENCE [LARGE SCALE GENOMIC DNA]</scope>
    <source>
        <strain evidence="1">Ann1</strain>
    </source>
</reference>
<protein>
    <submittedName>
        <fullName evidence="1">Uncharacterized protein</fullName>
    </submittedName>
</protein>
<name>A0ACC1DBA4_9NEOP</name>
<accession>A0ACC1DBA4</accession>
<evidence type="ECO:0000313" key="1">
    <source>
        <dbReference type="EMBL" id="KAJ0181238.1"/>
    </source>
</evidence>
<keyword evidence="2" id="KW-1185">Reference proteome</keyword>
<proteinExistence type="predicted"/>
<sequence>MDFNSFYFLVITVIKFLDNISISDTISDSHPDTGVEEDLAKILELFRSVIVNGCPEMDIPVLDPYEFDNCSGNFSEDILSYAIIIDNGIITGFSDFDVLGFNYDKLNLSTYLKVYFPLLRLQSEYYELDGNIFQILPIRGRGVMHFEIRNLTISSEVFFTQSINEKSLIIDYFEKTQFSIAKILAHTEIDNNIDEIFNAFVEDVLTDYLNRFNKYLSAKNSSSVAKALNKLLNKLESWHLIKDFTHSS</sequence>
<evidence type="ECO:0000313" key="2">
    <source>
        <dbReference type="Proteomes" id="UP000824533"/>
    </source>
</evidence>
<organism evidence="1 2">
    <name type="scientific">Dendrolimus kikuchii</name>
    <dbReference type="NCBI Taxonomy" id="765133"/>
    <lineage>
        <taxon>Eukaryota</taxon>
        <taxon>Metazoa</taxon>
        <taxon>Ecdysozoa</taxon>
        <taxon>Arthropoda</taxon>
        <taxon>Hexapoda</taxon>
        <taxon>Insecta</taxon>
        <taxon>Pterygota</taxon>
        <taxon>Neoptera</taxon>
        <taxon>Endopterygota</taxon>
        <taxon>Lepidoptera</taxon>
        <taxon>Glossata</taxon>
        <taxon>Ditrysia</taxon>
        <taxon>Bombycoidea</taxon>
        <taxon>Lasiocampidae</taxon>
        <taxon>Dendrolimus</taxon>
    </lineage>
</organism>